<organism evidence="6 7">
    <name type="scientific">Rhodanobacter umsongensis</name>
    <dbReference type="NCBI Taxonomy" id="633153"/>
    <lineage>
        <taxon>Bacteria</taxon>
        <taxon>Pseudomonadati</taxon>
        <taxon>Pseudomonadota</taxon>
        <taxon>Gammaproteobacteria</taxon>
        <taxon>Lysobacterales</taxon>
        <taxon>Rhodanobacteraceae</taxon>
        <taxon>Rhodanobacter</taxon>
    </lineage>
</organism>
<comment type="subcellular location">
    <subcellularLocation>
        <location evidence="1">Membrane</location>
    </subcellularLocation>
</comment>
<evidence type="ECO:0000256" key="1">
    <source>
        <dbReference type="ARBA" id="ARBA00004370"/>
    </source>
</evidence>
<evidence type="ECO:0000256" key="2">
    <source>
        <dbReference type="ARBA" id="ARBA00022692"/>
    </source>
</evidence>
<keyword evidence="4 5" id="KW-0472">Membrane</keyword>
<dbReference type="PANTHER" id="PTHR35371:SF1">
    <property type="entry name" value="BLR7753 PROTEIN"/>
    <property type="match status" value="1"/>
</dbReference>
<keyword evidence="3 5" id="KW-1133">Transmembrane helix</keyword>
<sequence>MTMATVIILVLALYLLQIFLQETSRFGFNVSGIVGNRDNPPELSVVAGRLDRAKNNLSESLPIFVALALLALIKDGDMGKEVPAALVFFIARLLYVPAYVSGIPMLRSLIWLVGVGSLVMMALPLIGLDL</sequence>
<evidence type="ECO:0000256" key="3">
    <source>
        <dbReference type="ARBA" id="ARBA00022989"/>
    </source>
</evidence>
<evidence type="ECO:0000313" key="7">
    <source>
        <dbReference type="Proteomes" id="UP001596013"/>
    </source>
</evidence>
<dbReference type="InterPro" id="IPR001129">
    <property type="entry name" value="Membr-assoc_MAPEG"/>
</dbReference>
<dbReference type="PANTHER" id="PTHR35371">
    <property type="entry name" value="INNER MEMBRANE PROTEIN"/>
    <property type="match status" value="1"/>
</dbReference>
<evidence type="ECO:0000313" key="6">
    <source>
        <dbReference type="EMBL" id="MFC5436866.1"/>
    </source>
</evidence>
<evidence type="ECO:0000256" key="4">
    <source>
        <dbReference type="ARBA" id="ARBA00023136"/>
    </source>
</evidence>
<protein>
    <submittedName>
        <fullName evidence="6">MAPEG family protein</fullName>
    </submittedName>
</protein>
<dbReference type="Pfam" id="PF01124">
    <property type="entry name" value="MAPEG"/>
    <property type="match status" value="1"/>
</dbReference>
<feature type="transmembrane region" description="Helical" evidence="5">
    <location>
        <begin position="109"/>
        <end position="128"/>
    </location>
</feature>
<keyword evidence="2 5" id="KW-0812">Transmembrane</keyword>
<dbReference type="SUPFAM" id="SSF161084">
    <property type="entry name" value="MAPEG domain-like"/>
    <property type="match status" value="1"/>
</dbReference>
<keyword evidence="7" id="KW-1185">Reference proteome</keyword>
<name>A0ABW0JMF1_9GAMM</name>
<proteinExistence type="predicted"/>
<reference evidence="7" key="1">
    <citation type="journal article" date="2019" name="Int. J. Syst. Evol. Microbiol.">
        <title>The Global Catalogue of Microorganisms (GCM) 10K type strain sequencing project: providing services to taxonomists for standard genome sequencing and annotation.</title>
        <authorList>
            <consortium name="The Broad Institute Genomics Platform"/>
            <consortium name="The Broad Institute Genome Sequencing Center for Infectious Disease"/>
            <person name="Wu L."/>
            <person name="Ma J."/>
        </authorList>
    </citation>
    <scope>NUCLEOTIDE SEQUENCE [LARGE SCALE GENOMIC DNA]</scope>
    <source>
        <strain evidence="7">JCM 17130</strain>
    </source>
</reference>
<dbReference type="RefSeq" id="WP_377304707.1">
    <property type="nucleotide sequence ID" value="NZ_JBHSMK010000005.1"/>
</dbReference>
<evidence type="ECO:0000256" key="5">
    <source>
        <dbReference type="SAM" id="Phobius"/>
    </source>
</evidence>
<comment type="caution">
    <text evidence="6">The sequence shown here is derived from an EMBL/GenBank/DDBJ whole genome shotgun (WGS) entry which is preliminary data.</text>
</comment>
<dbReference type="EMBL" id="JBHSMK010000005">
    <property type="protein sequence ID" value="MFC5436866.1"/>
    <property type="molecule type" value="Genomic_DNA"/>
</dbReference>
<dbReference type="Proteomes" id="UP001596013">
    <property type="component" value="Unassembled WGS sequence"/>
</dbReference>
<gene>
    <name evidence="6" type="ORF">ACFPME_09890</name>
</gene>
<dbReference type="Gene3D" id="1.20.120.550">
    <property type="entry name" value="Membrane associated eicosanoid/glutathione metabolism-like domain"/>
    <property type="match status" value="1"/>
</dbReference>
<feature type="transmembrane region" description="Helical" evidence="5">
    <location>
        <begin position="85"/>
        <end position="103"/>
    </location>
</feature>
<accession>A0ABW0JMF1</accession>
<dbReference type="InterPro" id="IPR023352">
    <property type="entry name" value="MAPEG-like_dom_sf"/>
</dbReference>